<keyword evidence="1" id="KW-0472">Membrane</keyword>
<organism evidence="2 3">
    <name type="scientific">Pandoraea anapnoica</name>
    <dbReference type="NCBI Taxonomy" id="2508301"/>
    <lineage>
        <taxon>Bacteria</taxon>
        <taxon>Pseudomonadati</taxon>
        <taxon>Pseudomonadota</taxon>
        <taxon>Betaproteobacteria</taxon>
        <taxon>Burkholderiales</taxon>
        <taxon>Burkholderiaceae</taxon>
        <taxon>Pandoraea</taxon>
    </lineage>
</organism>
<feature type="transmembrane region" description="Helical" evidence="1">
    <location>
        <begin position="109"/>
        <end position="129"/>
    </location>
</feature>
<dbReference type="AlphaFoldDB" id="A0A5E5ASF9"/>
<dbReference type="RefSeq" id="WP_246185871.1">
    <property type="nucleotide sequence ID" value="NZ_CABPSP010000020.1"/>
</dbReference>
<dbReference type="Proteomes" id="UP000383122">
    <property type="component" value="Unassembled WGS sequence"/>
</dbReference>
<keyword evidence="3" id="KW-1185">Reference proteome</keyword>
<feature type="transmembrane region" description="Helical" evidence="1">
    <location>
        <begin position="141"/>
        <end position="165"/>
    </location>
</feature>
<reference evidence="2 3" key="1">
    <citation type="submission" date="2019-08" db="EMBL/GenBank/DDBJ databases">
        <authorList>
            <person name="Peeters C."/>
        </authorList>
    </citation>
    <scope>NUCLEOTIDE SEQUENCE [LARGE SCALE GENOMIC DNA]</scope>
    <source>
        <strain evidence="2 3">LMG 31117</strain>
    </source>
</reference>
<protein>
    <recommendedName>
        <fullName evidence="4">Transmembrane protein</fullName>
    </recommendedName>
</protein>
<keyword evidence="1" id="KW-1133">Transmembrane helix</keyword>
<dbReference type="EMBL" id="CABPSP010000020">
    <property type="protein sequence ID" value="VVE75040.1"/>
    <property type="molecule type" value="Genomic_DNA"/>
</dbReference>
<feature type="transmembrane region" description="Helical" evidence="1">
    <location>
        <begin position="77"/>
        <end position="97"/>
    </location>
</feature>
<evidence type="ECO:0008006" key="4">
    <source>
        <dbReference type="Google" id="ProtNLM"/>
    </source>
</evidence>
<feature type="transmembrane region" description="Helical" evidence="1">
    <location>
        <begin position="36"/>
        <end position="57"/>
    </location>
</feature>
<name>A0A5E5ASF9_9BURK</name>
<proteinExistence type="predicted"/>
<evidence type="ECO:0000313" key="3">
    <source>
        <dbReference type="Proteomes" id="UP000383122"/>
    </source>
</evidence>
<evidence type="ECO:0000256" key="1">
    <source>
        <dbReference type="SAM" id="Phobius"/>
    </source>
</evidence>
<gene>
    <name evidence="2" type="ORF">PAN31117_05066</name>
</gene>
<sequence length="191" mass="21415">MSSVRAQLDRIRVWVRHHADHFRRTDFWPGWELKQAAIVLAAWALPAIAGVIATDWLSSHLSVKYLQMSVQEGIGPHIWNVFAVLGIIFAALLIAAPRQKWLAIAAYQVLQNTYALGALMFGLLLGQWICVTAPENDIFLITATSLVFVFAFCLNFSIWYVAFLVSPARLDAGFRHSIAQMKPQLRLPSPS</sequence>
<keyword evidence="1" id="KW-0812">Transmembrane</keyword>
<accession>A0A5E5ASF9</accession>
<evidence type="ECO:0000313" key="2">
    <source>
        <dbReference type="EMBL" id="VVE75040.1"/>
    </source>
</evidence>